<dbReference type="OrthoDB" id="9806939at2"/>
<evidence type="ECO:0000313" key="8">
    <source>
        <dbReference type="EMBL" id="TWT89795.1"/>
    </source>
</evidence>
<dbReference type="InterPro" id="IPR058792">
    <property type="entry name" value="Beta-barrel_RND_2"/>
</dbReference>
<keyword evidence="4" id="KW-0812">Transmembrane</keyword>
<dbReference type="Pfam" id="PF25954">
    <property type="entry name" value="Beta-barrel_RND_2"/>
    <property type="match status" value="1"/>
</dbReference>
<dbReference type="InterPro" id="IPR051909">
    <property type="entry name" value="MFP_Cation_Efflux"/>
</dbReference>
<dbReference type="GO" id="GO:0016020">
    <property type="term" value="C:membrane"/>
    <property type="evidence" value="ECO:0007669"/>
    <property type="project" value="InterPro"/>
</dbReference>
<dbReference type="EMBL" id="SJPQ01000001">
    <property type="protein sequence ID" value="TWT89795.1"/>
    <property type="molecule type" value="Genomic_DNA"/>
</dbReference>
<feature type="domain" description="CusB-like beta-barrel" evidence="6">
    <location>
        <begin position="368"/>
        <end position="437"/>
    </location>
</feature>
<evidence type="ECO:0000256" key="3">
    <source>
        <dbReference type="SAM" id="Coils"/>
    </source>
</evidence>
<dbReference type="Proteomes" id="UP000315440">
    <property type="component" value="Unassembled WGS sequence"/>
</dbReference>
<keyword evidence="4" id="KW-1133">Transmembrane helix</keyword>
<dbReference type="InterPro" id="IPR058647">
    <property type="entry name" value="BSH_CzcB-like"/>
</dbReference>
<sequence>MSDATLPQPQPPAPAAASPLRWLLSIAPTVAAVVAIGLVGYWGHSTDWRMPSFDELVGASVEAETPWCEEHNVPAAECVECQASLLPNAETYGWCDEHGLEPCPLCHPEVVQIESPPVIATQELERVAAVLDLRERAENVVGCPLNAQRVQFASVEAVDKAGIDVDLVQRRALVEAVEANGEITYDQTHLARLASRAAGSLWRVEKSLGDRVSPGDVLALVDAAAVGRAKAELLDALADVDYQQQTVDRLRPLAEEQIIPGARMLESETALQQAEIKLRQAQQSLVNLGLAPPVEELARLSPAQRAERLRLLGLSDELKATLDPESTTSNLLPIVSPIEGEVIRRDAVAGEVVGAQAPLFQVADTREMWLVLSVPTEESAYLMRGQEVRFQAEGLRTPIVGRLDWISTDIDPHTRTVSARAVLENPRGELRSETFGKGRVLLRDDPEAIVVPESAVQWDGSCYVVFVRDRDYFKPDGPKVFHTRPIRRGVSQGGFTEAIAGVWPGEVVVTEGSGVLRSQILKNNLGAGCTCGH</sequence>
<dbReference type="PANTHER" id="PTHR30097">
    <property type="entry name" value="CATION EFFLUX SYSTEM PROTEIN CUSB"/>
    <property type="match status" value="1"/>
</dbReference>
<evidence type="ECO:0000313" key="9">
    <source>
        <dbReference type="Proteomes" id="UP000315440"/>
    </source>
</evidence>
<feature type="domain" description="CzcB-like alpha-helical hairpin" evidence="5">
    <location>
        <begin position="229"/>
        <end position="285"/>
    </location>
</feature>
<dbReference type="AlphaFoldDB" id="A0A5C5ZRS9"/>
<dbReference type="GO" id="GO:0022857">
    <property type="term" value="F:transmembrane transporter activity"/>
    <property type="evidence" value="ECO:0007669"/>
    <property type="project" value="InterPro"/>
</dbReference>
<evidence type="ECO:0000256" key="2">
    <source>
        <dbReference type="ARBA" id="ARBA00022448"/>
    </source>
</evidence>
<evidence type="ECO:0000259" key="6">
    <source>
        <dbReference type="Pfam" id="PF25954"/>
    </source>
</evidence>
<dbReference type="Gene3D" id="1.10.287.470">
    <property type="entry name" value="Helix hairpin bin"/>
    <property type="match status" value="1"/>
</dbReference>
<dbReference type="NCBIfam" id="TIGR01730">
    <property type="entry name" value="RND_mfp"/>
    <property type="match status" value="1"/>
</dbReference>
<gene>
    <name evidence="8" type="primary">czcB_1</name>
    <name evidence="8" type="ORF">Mal64_01740</name>
</gene>
<keyword evidence="9" id="KW-1185">Reference proteome</keyword>
<name>A0A5C5ZRS9_9BACT</name>
<evidence type="ECO:0000256" key="1">
    <source>
        <dbReference type="ARBA" id="ARBA00009477"/>
    </source>
</evidence>
<dbReference type="Pfam" id="PF25973">
    <property type="entry name" value="BSH_CzcB"/>
    <property type="match status" value="1"/>
</dbReference>
<dbReference type="GO" id="GO:0046914">
    <property type="term" value="F:transition metal ion binding"/>
    <property type="evidence" value="ECO:0007669"/>
    <property type="project" value="TreeGrafter"/>
</dbReference>
<keyword evidence="2" id="KW-0813">Transport</keyword>
<feature type="domain" description="CzcB-like barrel-sandwich hybrid" evidence="7">
    <location>
        <begin position="191"/>
        <end position="364"/>
    </location>
</feature>
<accession>A0A5C5ZRS9</accession>
<dbReference type="PANTHER" id="PTHR30097:SF4">
    <property type="entry name" value="SLR6042 PROTEIN"/>
    <property type="match status" value="1"/>
</dbReference>
<evidence type="ECO:0000259" key="5">
    <source>
        <dbReference type="Pfam" id="PF25893"/>
    </source>
</evidence>
<feature type="coiled-coil region" evidence="3">
    <location>
        <begin position="264"/>
        <end position="291"/>
    </location>
</feature>
<keyword evidence="4" id="KW-0472">Membrane</keyword>
<dbReference type="Gene3D" id="2.40.420.20">
    <property type="match status" value="1"/>
</dbReference>
<feature type="transmembrane region" description="Helical" evidence="4">
    <location>
        <begin position="20"/>
        <end position="42"/>
    </location>
</feature>
<dbReference type="InterPro" id="IPR058648">
    <property type="entry name" value="HH_CzcB-like"/>
</dbReference>
<dbReference type="GO" id="GO:0060003">
    <property type="term" value="P:copper ion export"/>
    <property type="evidence" value="ECO:0007669"/>
    <property type="project" value="TreeGrafter"/>
</dbReference>
<dbReference type="InterPro" id="IPR006143">
    <property type="entry name" value="RND_pump_MFP"/>
</dbReference>
<dbReference type="GO" id="GO:0030288">
    <property type="term" value="C:outer membrane-bounded periplasmic space"/>
    <property type="evidence" value="ECO:0007669"/>
    <property type="project" value="TreeGrafter"/>
</dbReference>
<dbReference type="Pfam" id="PF25893">
    <property type="entry name" value="HH_CzcB"/>
    <property type="match status" value="1"/>
</dbReference>
<protein>
    <submittedName>
        <fullName evidence="8">Cobalt-zinc-cadmium resistance protein CzcB</fullName>
    </submittedName>
</protein>
<comment type="similarity">
    <text evidence="1">Belongs to the membrane fusion protein (MFP) (TC 8.A.1) family.</text>
</comment>
<dbReference type="RefSeq" id="WP_146395772.1">
    <property type="nucleotide sequence ID" value="NZ_SJPQ01000001.1"/>
</dbReference>
<proteinExistence type="inferred from homology"/>
<organism evidence="8 9">
    <name type="scientific">Pseudobythopirellula maris</name>
    <dbReference type="NCBI Taxonomy" id="2527991"/>
    <lineage>
        <taxon>Bacteria</taxon>
        <taxon>Pseudomonadati</taxon>
        <taxon>Planctomycetota</taxon>
        <taxon>Planctomycetia</taxon>
        <taxon>Pirellulales</taxon>
        <taxon>Lacipirellulaceae</taxon>
        <taxon>Pseudobythopirellula</taxon>
    </lineage>
</organism>
<dbReference type="SUPFAM" id="SSF111369">
    <property type="entry name" value="HlyD-like secretion proteins"/>
    <property type="match status" value="2"/>
</dbReference>
<reference evidence="8 9" key="1">
    <citation type="submission" date="2019-02" db="EMBL/GenBank/DDBJ databases">
        <title>Deep-cultivation of Planctomycetes and their phenomic and genomic characterization uncovers novel biology.</title>
        <authorList>
            <person name="Wiegand S."/>
            <person name="Jogler M."/>
            <person name="Boedeker C."/>
            <person name="Pinto D."/>
            <person name="Vollmers J."/>
            <person name="Rivas-Marin E."/>
            <person name="Kohn T."/>
            <person name="Peeters S.H."/>
            <person name="Heuer A."/>
            <person name="Rast P."/>
            <person name="Oberbeckmann S."/>
            <person name="Bunk B."/>
            <person name="Jeske O."/>
            <person name="Meyerdierks A."/>
            <person name="Storesund J.E."/>
            <person name="Kallscheuer N."/>
            <person name="Luecker S."/>
            <person name="Lage O.M."/>
            <person name="Pohl T."/>
            <person name="Merkel B.J."/>
            <person name="Hornburger P."/>
            <person name="Mueller R.-W."/>
            <person name="Bruemmer F."/>
            <person name="Labrenz M."/>
            <person name="Spormann A.M."/>
            <person name="Op Den Camp H."/>
            <person name="Overmann J."/>
            <person name="Amann R."/>
            <person name="Jetten M.S.M."/>
            <person name="Mascher T."/>
            <person name="Medema M.H."/>
            <person name="Devos D.P."/>
            <person name="Kaster A.-K."/>
            <person name="Ovreas L."/>
            <person name="Rohde M."/>
            <person name="Galperin M.Y."/>
            <person name="Jogler C."/>
        </authorList>
    </citation>
    <scope>NUCLEOTIDE SEQUENCE [LARGE SCALE GENOMIC DNA]</scope>
    <source>
        <strain evidence="8 9">Mal64</strain>
    </source>
</reference>
<keyword evidence="3" id="KW-0175">Coiled coil</keyword>
<comment type="caution">
    <text evidence="8">The sequence shown here is derived from an EMBL/GenBank/DDBJ whole genome shotgun (WGS) entry which is preliminary data.</text>
</comment>
<evidence type="ECO:0000256" key="4">
    <source>
        <dbReference type="SAM" id="Phobius"/>
    </source>
</evidence>
<dbReference type="GO" id="GO:0015679">
    <property type="term" value="P:plasma membrane copper ion transport"/>
    <property type="evidence" value="ECO:0007669"/>
    <property type="project" value="TreeGrafter"/>
</dbReference>
<evidence type="ECO:0000259" key="7">
    <source>
        <dbReference type="Pfam" id="PF25973"/>
    </source>
</evidence>
<dbReference type="Gene3D" id="2.40.30.170">
    <property type="match status" value="1"/>
</dbReference>